<accession>A0ABD0K1X3</accession>
<dbReference type="Proteomes" id="UP001519460">
    <property type="component" value="Unassembled WGS sequence"/>
</dbReference>
<gene>
    <name evidence="1" type="ORF">BaRGS_00027612</name>
</gene>
<sequence length="104" mass="11712">MGRRISIHLVSRTSSCDSNSPRRLSSARLDVMTQFIISTVLWTEKLARNHVFPFPTSLPVFCVSFSAVSKPCLSVVLWQDLRSDLRVIYTTSFPLSKPVKGSPR</sequence>
<reference evidence="1 2" key="1">
    <citation type="journal article" date="2023" name="Sci. Data">
        <title>Genome assembly of the Korean intertidal mud-creeper Batillaria attramentaria.</title>
        <authorList>
            <person name="Patra A.K."/>
            <person name="Ho P.T."/>
            <person name="Jun S."/>
            <person name="Lee S.J."/>
            <person name="Kim Y."/>
            <person name="Won Y.J."/>
        </authorList>
    </citation>
    <scope>NUCLEOTIDE SEQUENCE [LARGE SCALE GENOMIC DNA]</scope>
    <source>
        <strain evidence="1">Wonlab-2016</strain>
    </source>
</reference>
<evidence type="ECO:0000313" key="1">
    <source>
        <dbReference type="EMBL" id="KAK7481179.1"/>
    </source>
</evidence>
<comment type="caution">
    <text evidence="1">The sequence shown here is derived from an EMBL/GenBank/DDBJ whole genome shotgun (WGS) entry which is preliminary data.</text>
</comment>
<protein>
    <submittedName>
        <fullName evidence="1">Uncharacterized protein</fullName>
    </submittedName>
</protein>
<dbReference type="EMBL" id="JACVVK020000266">
    <property type="protein sequence ID" value="KAK7481179.1"/>
    <property type="molecule type" value="Genomic_DNA"/>
</dbReference>
<name>A0ABD0K1X3_9CAEN</name>
<dbReference type="AlphaFoldDB" id="A0ABD0K1X3"/>
<keyword evidence="2" id="KW-1185">Reference proteome</keyword>
<organism evidence="1 2">
    <name type="scientific">Batillaria attramentaria</name>
    <dbReference type="NCBI Taxonomy" id="370345"/>
    <lineage>
        <taxon>Eukaryota</taxon>
        <taxon>Metazoa</taxon>
        <taxon>Spiralia</taxon>
        <taxon>Lophotrochozoa</taxon>
        <taxon>Mollusca</taxon>
        <taxon>Gastropoda</taxon>
        <taxon>Caenogastropoda</taxon>
        <taxon>Sorbeoconcha</taxon>
        <taxon>Cerithioidea</taxon>
        <taxon>Batillariidae</taxon>
        <taxon>Batillaria</taxon>
    </lineage>
</organism>
<evidence type="ECO:0000313" key="2">
    <source>
        <dbReference type="Proteomes" id="UP001519460"/>
    </source>
</evidence>
<proteinExistence type="predicted"/>